<accession>A0A0G4EUD7</accession>
<organism evidence="2 3">
    <name type="scientific">Vitrella brassicaformis (strain CCMP3155)</name>
    <dbReference type="NCBI Taxonomy" id="1169540"/>
    <lineage>
        <taxon>Eukaryota</taxon>
        <taxon>Sar</taxon>
        <taxon>Alveolata</taxon>
        <taxon>Colpodellida</taxon>
        <taxon>Vitrellaceae</taxon>
        <taxon>Vitrella</taxon>
    </lineage>
</organism>
<feature type="compositionally biased region" description="Basic and acidic residues" evidence="1">
    <location>
        <begin position="284"/>
        <end position="296"/>
    </location>
</feature>
<name>A0A0G4EUD7_VITBC</name>
<evidence type="ECO:0000256" key="1">
    <source>
        <dbReference type="SAM" id="MobiDB-lite"/>
    </source>
</evidence>
<evidence type="ECO:0000313" key="3">
    <source>
        <dbReference type="Proteomes" id="UP000041254"/>
    </source>
</evidence>
<feature type="region of interest" description="Disordered" evidence="1">
    <location>
        <begin position="274"/>
        <end position="341"/>
    </location>
</feature>
<evidence type="ECO:0000313" key="2">
    <source>
        <dbReference type="EMBL" id="CEM02038.1"/>
    </source>
</evidence>
<gene>
    <name evidence="2" type="ORF">Vbra_13425</name>
</gene>
<dbReference type="EMBL" id="CDMY01000316">
    <property type="protein sequence ID" value="CEM02038.1"/>
    <property type="molecule type" value="Genomic_DNA"/>
</dbReference>
<feature type="compositionally biased region" description="Low complexity" evidence="1">
    <location>
        <begin position="297"/>
        <end position="314"/>
    </location>
</feature>
<keyword evidence="3" id="KW-1185">Reference proteome</keyword>
<dbReference type="AlphaFoldDB" id="A0A0G4EUD7"/>
<proteinExistence type="predicted"/>
<feature type="region of interest" description="Disordered" evidence="1">
    <location>
        <begin position="379"/>
        <end position="406"/>
    </location>
</feature>
<protein>
    <submittedName>
        <fullName evidence="2">Uncharacterized protein</fullName>
    </submittedName>
</protein>
<dbReference type="VEuPathDB" id="CryptoDB:Vbra_13425"/>
<reference evidence="2 3" key="1">
    <citation type="submission" date="2014-11" db="EMBL/GenBank/DDBJ databases">
        <authorList>
            <person name="Zhu J."/>
            <person name="Qi W."/>
            <person name="Song R."/>
        </authorList>
    </citation>
    <scope>NUCLEOTIDE SEQUENCE [LARGE SCALE GENOMIC DNA]</scope>
</reference>
<sequence length="479" mass="53193">MTASLPPFSLGAAFSPPTIARGPLQSRTHPADDITAQNTAASSGCKSGAALLGEGRRGFYAPAPPPQRGLPNLAAVQSETARRGVSSNVCDESLDGEWDSLFGDGLDGLGLKRKREESRDGDQDGVSLSWDHSSQEWRCHYVERGIARMKIFPQRLHGNDAKRLADSFMQDVVDSRLLRQRQAEAAREWDCRWTRQNVQRLEELEQAHQYMMSMDIAAPVTSTLIAYARQRKRVPKPRRSEPKSFGELTLLTHSAEDVFLEDIRAIQAYDGCVDPQLHTNNGRRQQDKRPQRRRDMAAAAAAAGSEGSRRSQAANRRKSTGAGSPVVFKHTHESPLPLAPSIDEDFPFPAAEPLLLDRLKQACHQWIQQIARSKHANTWEGAMVPAQTSSRRKSSNQKKRKSQPMSILDAVRERVKRARDVNDMHAILPALWAGEEPLAMVRAIAKLREGGEVELMEMGCEDGFHFKMRGLRALAVCGG</sequence>
<dbReference type="InParanoid" id="A0A0G4EUD7"/>
<dbReference type="Proteomes" id="UP000041254">
    <property type="component" value="Unassembled WGS sequence"/>
</dbReference>
<feature type="compositionally biased region" description="Basic residues" evidence="1">
    <location>
        <begin position="390"/>
        <end position="402"/>
    </location>
</feature>